<keyword evidence="8" id="KW-1185">Reference proteome</keyword>
<dbReference type="PANTHER" id="PTHR43471:SF3">
    <property type="entry name" value="ABC TRANSPORTER PERMEASE PROTEIN NATB"/>
    <property type="match status" value="1"/>
</dbReference>
<feature type="transmembrane region" description="Helical" evidence="5">
    <location>
        <begin position="184"/>
        <end position="202"/>
    </location>
</feature>
<sequence>MKATLAILRKELRDALRDRRTLLVALISSLLGVPLMLLIFSVVLTQVESQEEKRTVMVKGIEHARGLENYIQRQGYQIKTAPEDYAAKSQSKELDQPVLLIPDNFDEKLATGEKGTLEIAFDTSNRQAEFGVRPLRRLLDGYSQEVASLGLSMRGVSIELLQRIEVRERHLKKPEERKATITTMLPMMVLMAIVLGGMYAAIDTTAGERERGSLEPLMMNPVTGWQLTIGKWGAVAIVGMGVVVLTIFSFFPSQWLIHNETLRAEFQFNFKDAMGFLLVLLPLAASVAAIQIAISLDCKSYKEAQVRNQMVTMFIPFVSLVPILFPGREPAWFQWVPVLSQNQMMNQVLKGETLSTASVGIAFLVCALMSLASLAYISQKMRRVVMH</sequence>
<dbReference type="EMBL" id="QJKB01000003">
    <property type="protein sequence ID" value="PXX44243.1"/>
    <property type="molecule type" value="Genomic_DNA"/>
</dbReference>
<evidence type="ECO:0000256" key="4">
    <source>
        <dbReference type="ARBA" id="ARBA00023136"/>
    </source>
</evidence>
<accession>A0A318JC33</accession>
<evidence type="ECO:0000256" key="3">
    <source>
        <dbReference type="ARBA" id="ARBA00022989"/>
    </source>
</evidence>
<dbReference type="GO" id="GO:0140359">
    <property type="term" value="F:ABC-type transporter activity"/>
    <property type="evidence" value="ECO:0007669"/>
    <property type="project" value="InterPro"/>
</dbReference>
<dbReference type="Proteomes" id="UP000247792">
    <property type="component" value="Unassembled WGS sequence"/>
</dbReference>
<proteinExistence type="predicted"/>
<evidence type="ECO:0000313" key="8">
    <source>
        <dbReference type="Proteomes" id="UP000247792"/>
    </source>
</evidence>
<keyword evidence="2 5" id="KW-0812">Transmembrane</keyword>
<keyword evidence="4 5" id="KW-0472">Membrane</keyword>
<dbReference type="OrthoDB" id="5486437at2"/>
<feature type="transmembrane region" description="Helical" evidence="5">
    <location>
        <begin position="354"/>
        <end position="377"/>
    </location>
</feature>
<evidence type="ECO:0000259" key="6">
    <source>
        <dbReference type="Pfam" id="PF12698"/>
    </source>
</evidence>
<dbReference type="RefSeq" id="WP_110255477.1">
    <property type="nucleotide sequence ID" value="NZ_QJKB01000003.1"/>
</dbReference>
<dbReference type="GO" id="GO:0016020">
    <property type="term" value="C:membrane"/>
    <property type="evidence" value="ECO:0007669"/>
    <property type="project" value="UniProtKB-SubCell"/>
</dbReference>
<comment type="caution">
    <text evidence="7">The sequence shown here is derived from an EMBL/GenBank/DDBJ whole genome shotgun (WGS) entry which is preliminary data.</text>
</comment>
<evidence type="ECO:0000256" key="5">
    <source>
        <dbReference type="SAM" id="Phobius"/>
    </source>
</evidence>
<reference evidence="7 8" key="1">
    <citation type="submission" date="2018-05" db="EMBL/GenBank/DDBJ databases">
        <title>Genomic Encyclopedia of Type Strains, Phase IV (KMG-IV): sequencing the most valuable type-strain genomes for metagenomic binning, comparative biology and taxonomic classification.</title>
        <authorList>
            <person name="Goeker M."/>
        </authorList>
    </citation>
    <scope>NUCLEOTIDE SEQUENCE [LARGE SCALE GENOMIC DNA]</scope>
    <source>
        <strain evidence="7 8">DSM 19792</strain>
    </source>
</reference>
<feature type="domain" description="ABC-2 type transporter transmembrane" evidence="6">
    <location>
        <begin position="27"/>
        <end position="373"/>
    </location>
</feature>
<evidence type="ECO:0000313" key="7">
    <source>
        <dbReference type="EMBL" id="PXX44243.1"/>
    </source>
</evidence>
<dbReference type="InterPro" id="IPR013525">
    <property type="entry name" value="ABC2_TM"/>
</dbReference>
<evidence type="ECO:0000256" key="1">
    <source>
        <dbReference type="ARBA" id="ARBA00004141"/>
    </source>
</evidence>
<feature type="transmembrane region" description="Helical" evidence="5">
    <location>
        <begin position="232"/>
        <end position="253"/>
    </location>
</feature>
<organism evidence="7 8">
    <name type="scientific">Undibacterium pigrum</name>
    <dbReference type="NCBI Taxonomy" id="401470"/>
    <lineage>
        <taxon>Bacteria</taxon>
        <taxon>Pseudomonadati</taxon>
        <taxon>Pseudomonadota</taxon>
        <taxon>Betaproteobacteria</taxon>
        <taxon>Burkholderiales</taxon>
        <taxon>Oxalobacteraceae</taxon>
        <taxon>Undibacterium</taxon>
    </lineage>
</organism>
<dbReference type="PANTHER" id="PTHR43471">
    <property type="entry name" value="ABC TRANSPORTER PERMEASE"/>
    <property type="match status" value="1"/>
</dbReference>
<evidence type="ECO:0000256" key="2">
    <source>
        <dbReference type="ARBA" id="ARBA00022692"/>
    </source>
</evidence>
<dbReference type="Pfam" id="PF12698">
    <property type="entry name" value="ABC2_membrane_3"/>
    <property type="match status" value="1"/>
</dbReference>
<feature type="transmembrane region" description="Helical" evidence="5">
    <location>
        <begin position="273"/>
        <end position="294"/>
    </location>
</feature>
<feature type="transmembrane region" description="Helical" evidence="5">
    <location>
        <begin position="21"/>
        <end position="44"/>
    </location>
</feature>
<dbReference type="AlphaFoldDB" id="A0A318JC33"/>
<protein>
    <submittedName>
        <fullName evidence="7">Sodium transport system permease protein</fullName>
    </submittedName>
</protein>
<comment type="subcellular location">
    <subcellularLocation>
        <location evidence="1">Membrane</location>
        <topology evidence="1">Multi-pass membrane protein</topology>
    </subcellularLocation>
</comment>
<gene>
    <name evidence="7" type="ORF">DFR42_103512</name>
</gene>
<feature type="transmembrane region" description="Helical" evidence="5">
    <location>
        <begin position="306"/>
        <end position="325"/>
    </location>
</feature>
<keyword evidence="3 5" id="KW-1133">Transmembrane helix</keyword>
<name>A0A318JC33_9BURK</name>